<dbReference type="Pfam" id="PF00717">
    <property type="entry name" value="Peptidase_S24"/>
    <property type="match status" value="1"/>
</dbReference>
<feature type="domain" description="Peptidase S24/S26A/S26B/S26C" evidence="2">
    <location>
        <begin position="32"/>
        <end position="115"/>
    </location>
</feature>
<dbReference type="EMBL" id="JARAKF010000001">
    <property type="protein sequence ID" value="MDU8991211.1"/>
    <property type="molecule type" value="Genomic_DNA"/>
</dbReference>
<evidence type="ECO:0000313" key="4">
    <source>
        <dbReference type="Proteomes" id="UP001257627"/>
    </source>
</evidence>
<name>A0ABU3UBD5_9ACTN</name>
<dbReference type="CDD" id="cd06529">
    <property type="entry name" value="S24_LexA-like"/>
    <property type="match status" value="1"/>
</dbReference>
<dbReference type="InterPro" id="IPR050077">
    <property type="entry name" value="LexA_repressor"/>
</dbReference>
<sequence>MGELVALQLHLTLLVRQRDLQQHTVRTQNAKSWGGDLFALTVFGDSMIDAAICYGGVGTVRRPDSADQGDLVAGLLEDKAKVKVLRRQDGQVWLMPRTPSCSPIPGDEAQILGKVLGALRLLCGSDPHRFLPAGGPRQQRPRRVLPAPR</sequence>
<dbReference type="RefSeq" id="WP_205521864.1">
    <property type="nucleotide sequence ID" value="NZ_CP107955.1"/>
</dbReference>
<accession>A0ABU3UBD5</accession>
<comment type="caution">
    <text evidence="3">The sequence shown here is derived from an EMBL/GenBank/DDBJ whole genome shotgun (WGS) entry which is preliminary data.</text>
</comment>
<dbReference type="InterPro" id="IPR039418">
    <property type="entry name" value="LexA-like"/>
</dbReference>
<dbReference type="Proteomes" id="UP001257627">
    <property type="component" value="Unassembled WGS sequence"/>
</dbReference>
<proteinExistence type="predicted"/>
<dbReference type="InterPro" id="IPR036286">
    <property type="entry name" value="LexA/Signal_pep-like_sf"/>
</dbReference>
<dbReference type="InterPro" id="IPR015927">
    <property type="entry name" value="Peptidase_S24_S26A/B/C"/>
</dbReference>
<organism evidence="3 4">
    <name type="scientific">Streptomyces mirabilis</name>
    <dbReference type="NCBI Taxonomy" id="68239"/>
    <lineage>
        <taxon>Bacteria</taxon>
        <taxon>Bacillati</taxon>
        <taxon>Actinomycetota</taxon>
        <taxon>Actinomycetes</taxon>
        <taxon>Kitasatosporales</taxon>
        <taxon>Streptomycetaceae</taxon>
        <taxon>Streptomyces</taxon>
    </lineage>
</organism>
<protein>
    <submittedName>
        <fullName evidence="3">S24 family peptidase</fullName>
    </submittedName>
</protein>
<evidence type="ECO:0000313" key="3">
    <source>
        <dbReference type="EMBL" id="MDU8991211.1"/>
    </source>
</evidence>
<evidence type="ECO:0000259" key="2">
    <source>
        <dbReference type="Pfam" id="PF00717"/>
    </source>
</evidence>
<dbReference type="PANTHER" id="PTHR33516">
    <property type="entry name" value="LEXA REPRESSOR"/>
    <property type="match status" value="1"/>
</dbReference>
<keyword evidence="4" id="KW-1185">Reference proteome</keyword>
<feature type="region of interest" description="Disordered" evidence="1">
    <location>
        <begin position="130"/>
        <end position="149"/>
    </location>
</feature>
<reference evidence="3 4" key="1">
    <citation type="submission" date="2023-02" db="EMBL/GenBank/DDBJ databases">
        <authorList>
            <person name="Maleckis M."/>
        </authorList>
    </citation>
    <scope>NUCLEOTIDE SEQUENCE [LARGE SCALE GENOMIC DNA]</scope>
    <source>
        <strain evidence="3 4">P8-A2</strain>
    </source>
</reference>
<feature type="compositionally biased region" description="Low complexity" evidence="1">
    <location>
        <begin position="131"/>
        <end position="149"/>
    </location>
</feature>
<dbReference type="PANTHER" id="PTHR33516:SF2">
    <property type="entry name" value="LEXA REPRESSOR-RELATED"/>
    <property type="match status" value="1"/>
</dbReference>
<gene>
    <name evidence="3" type="ORF">PU648_02065</name>
</gene>
<dbReference type="Gene3D" id="2.10.109.10">
    <property type="entry name" value="Umud Fragment, subunit A"/>
    <property type="match status" value="1"/>
</dbReference>
<evidence type="ECO:0000256" key="1">
    <source>
        <dbReference type="SAM" id="MobiDB-lite"/>
    </source>
</evidence>
<dbReference type="SUPFAM" id="SSF51306">
    <property type="entry name" value="LexA/Signal peptidase"/>
    <property type="match status" value="1"/>
</dbReference>